<evidence type="ECO:0000313" key="10">
    <source>
        <dbReference type="EMBL" id="TQV74317.1"/>
    </source>
</evidence>
<evidence type="ECO:0000259" key="8">
    <source>
        <dbReference type="Pfam" id="PF03710"/>
    </source>
</evidence>
<dbReference type="GO" id="GO:0005829">
    <property type="term" value="C:cytosol"/>
    <property type="evidence" value="ECO:0007669"/>
    <property type="project" value="TreeGrafter"/>
</dbReference>
<feature type="domain" description="PII-uridylyltransferase/Glutamine-synthetase adenylyltransferase" evidence="9">
    <location>
        <begin position="840"/>
        <end position="955"/>
    </location>
</feature>
<accession>A0A545TAT1</accession>
<evidence type="ECO:0000256" key="2">
    <source>
        <dbReference type="ARBA" id="ARBA00022695"/>
    </source>
</evidence>
<keyword evidence="3 7" id="KW-0547">Nucleotide-binding</keyword>
<dbReference type="PANTHER" id="PTHR30621">
    <property type="entry name" value="GLUTAMINE SYNTHETASE ADENYLYLTRANSFERASE"/>
    <property type="match status" value="1"/>
</dbReference>
<dbReference type="SUPFAM" id="SSF81593">
    <property type="entry name" value="Nucleotidyltransferase substrate binding subunit/domain"/>
    <property type="match status" value="2"/>
</dbReference>
<keyword evidence="4 7" id="KW-0067">ATP-binding</keyword>
<evidence type="ECO:0000256" key="4">
    <source>
        <dbReference type="ARBA" id="ARBA00022840"/>
    </source>
</evidence>
<dbReference type="InterPro" id="IPR043519">
    <property type="entry name" value="NT_sf"/>
</dbReference>
<feature type="domain" description="Glutamate-ammonia ligase adenylyltransferase repeated" evidence="8">
    <location>
        <begin position="576"/>
        <end position="819"/>
    </location>
</feature>
<dbReference type="HAMAP" id="MF_00802">
    <property type="entry name" value="GlnE"/>
    <property type="match status" value="1"/>
</dbReference>
<evidence type="ECO:0000256" key="3">
    <source>
        <dbReference type="ARBA" id="ARBA00022741"/>
    </source>
</evidence>
<dbReference type="InterPro" id="IPR023057">
    <property type="entry name" value="GlnE"/>
</dbReference>
<dbReference type="NCBIfam" id="NF008292">
    <property type="entry name" value="PRK11072.1"/>
    <property type="match status" value="1"/>
</dbReference>
<keyword evidence="2 7" id="KW-0548">Nucleotidyltransferase</keyword>
<name>A0A545TAT1_9PROT</name>
<keyword evidence="5 7" id="KW-0460">Magnesium</keyword>
<dbReference type="GO" id="GO:0000287">
    <property type="term" value="F:magnesium ion binding"/>
    <property type="evidence" value="ECO:0007669"/>
    <property type="project" value="UniProtKB-UniRule"/>
</dbReference>
<dbReference type="Proteomes" id="UP000315252">
    <property type="component" value="Unassembled WGS sequence"/>
</dbReference>
<proteinExistence type="inferred from homology"/>
<feature type="domain" description="Glutamate-ammonia ligase adenylyltransferase repeated" evidence="8">
    <location>
        <begin position="58"/>
        <end position="301"/>
    </location>
</feature>
<dbReference type="NCBIfam" id="NF010706">
    <property type="entry name" value="PRK14108.1"/>
    <property type="match status" value="1"/>
</dbReference>
<evidence type="ECO:0000256" key="7">
    <source>
        <dbReference type="HAMAP-Rule" id="MF_00802"/>
    </source>
</evidence>
<keyword evidence="6 7" id="KW-0511">Multifunctional enzyme</keyword>
<dbReference type="Gene3D" id="1.20.120.1510">
    <property type="match status" value="1"/>
</dbReference>
<organism evidence="10 11">
    <name type="scientific">Denitrobaculum tricleocarpae</name>
    <dbReference type="NCBI Taxonomy" id="2591009"/>
    <lineage>
        <taxon>Bacteria</taxon>
        <taxon>Pseudomonadati</taxon>
        <taxon>Pseudomonadota</taxon>
        <taxon>Alphaproteobacteria</taxon>
        <taxon>Rhodospirillales</taxon>
        <taxon>Rhodospirillaceae</taxon>
        <taxon>Denitrobaculum</taxon>
    </lineage>
</organism>
<dbReference type="SUPFAM" id="SSF81301">
    <property type="entry name" value="Nucleotidyltransferase"/>
    <property type="match status" value="2"/>
</dbReference>
<dbReference type="CDD" id="cd05401">
    <property type="entry name" value="NT_GlnE_GlnD_like"/>
    <property type="match status" value="2"/>
</dbReference>
<dbReference type="GO" id="GO:0005524">
    <property type="term" value="F:ATP binding"/>
    <property type="evidence" value="ECO:0007669"/>
    <property type="project" value="UniProtKB-UniRule"/>
</dbReference>
<comment type="cofactor">
    <cofactor evidence="7">
        <name>Mg(2+)</name>
        <dbReference type="ChEBI" id="CHEBI:18420"/>
    </cofactor>
</comment>
<dbReference type="PANTHER" id="PTHR30621:SF0">
    <property type="entry name" value="BIFUNCTIONAL GLUTAMINE SYNTHETASE ADENYLYLTRANSFERASE_ADENYLYL-REMOVING ENZYME"/>
    <property type="match status" value="1"/>
</dbReference>
<feature type="region of interest" description="Adenylyl transferase" evidence="7">
    <location>
        <begin position="478"/>
        <end position="987"/>
    </location>
</feature>
<comment type="catalytic activity">
    <reaction evidence="7">
        <text>[glutamine synthetase]-O(4)-(5'-adenylyl)-L-tyrosine + phosphate = [glutamine synthetase]-L-tyrosine + ADP</text>
        <dbReference type="Rhea" id="RHEA:43716"/>
        <dbReference type="Rhea" id="RHEA-COMP:10660"/>
        <dbReference type="Rhea" id="RHEA-COMP:10661"/>
        <dbReference type="ChEBI" id="CHEBI:43474"/>
        <dbReference type="ChEBI" id="CHEBI:46858"/>
        <dbReference type="ChEBI" id="CHEBI:83624"/>
        <dbReference type="ChEBI" id="CHEBI:456216"/>
        <dbReference type="EC" id="2.7.7.89"/>
    </reaction>
</comment>
<protein>
    <recommendedName>
        <fullName evidence="7">Bifunctional glutamine synthetase adenylyltransferase/adenylyl-removing enzyme</fullName>
    </recommendedName>
    <alternativeName>
        <fullName evidence="7">ATP:glutamine synthetase adenylyltransferase</fullName>
    </alternativeName>
    <alternativeName>
        <fullName evidence="7">ATase</fullName>
    </alternativeName>
    <domain>
        <recommendedName>
            <fullName evidence="7">Glutamine synthetase adenylyl-L-tyrosine phosphorylase</fullName>
            <ecNumber evidence="7">2.7.7.89</ecNumber>
        </recommendedName>
        <alternativeName>
            <fullName evidence="7">Adenylyl removase</fullName>
            <shortName evidence="7">AR</shortName>
            <shortName evidence="7">AT-N</shortName>
        </alternativeName>
    </domain>
    <domain>
        <recommendedName>
            <fullName evidence="7">Glutamine synthetase adenylyl transferase</fullName>
            <ecNumber evidence="7">2.7.7.42</ecNumber>
        </recommendedName>
        <alternativeName>
            <fullName evidence="7">Adenylyl transferase</fullName>
            <shortName evidence="7">AT</shortName>
            <shortName evidence="7">AT-C</shortName>
        </alternativeName>
    </domain>
</protein>
<keyword evidence="1 7" id="KW-0808">Transferase</keyword>
<evidence type="ECO:0000256" key="1">
    <source>
        <dbReference type="ARBA" id="ARBA00022679"/>
    </source>
</evidence>
<dbReference type="EC" id="2.7.7.42" evidence="7"/>
<gene>
    <name evidence="7" type="primary">glnE</name>
    <name evidence="10" type="ORF">FKG95_23820</name>
</gene>
<evidence type="ECO:0000256" key="6">
    <source>
        <dbReference type="ARBA" id="ARBA00023268"/>
    </source>
</evidence>
<evidence type="ECO:0000259" key="9">
    <source>
        <dbReference type="Pfam" id="PF08335"/>
    </source>
</evidence>
<feature type="domain" description="PII-uridylyltransferase/Glutamine-synthetase adenylyltransferase" evidence="9">
    <location>
        <begin position="323"/>
        <end position="463"/>
    </location>
</feature>
<dbReference type="AlphaFoldDB" id="A0A545TAT1"/>
<keyword evidence="11" id="KW-1185">Reference proteome</keyword>
<evidence type="ECO:0000313" key="11">
    <source>
        <dbReference type="Proteomes" id="UP000315252"/>
    </source>
</evidence>
<dbReference type="InterPro" id="IPR013546">
    <property type="entry name" value="PII_UdlTrfase/GS_AdlTrfase"/>
</dbReference>
<feature type="region of interest" description="Adenylyl removase" evidence="7">
    <location>
        <begin position="1"/>
        <end position="467"/>
    </location>
</feature>
<comment type="caution">
    <text evidence="10">The sequence shown here is derived from an EMBL/GenBank/DDBJ whole genome shotgun (WGS) entry which is preliminary data.</text>
</comment>
<dbReference type="GO" id="GO:0047388">
    <property type="term" value="F:[glutamine synthetase]-adenylyl-L-tyrosine phosphorylase activity"/>
    <property type="evidence" value="ECO:0007669"/>
    <property type="project" value="UniProtKB-EC"/>
</dbReference>
<dbReference type="Pfam" id="PF08335">
    <property type="entry name" value="GlnD_UR_UTase"/>
    <property type="match status" value="2"/>
</dbReference>
<sequence length="987" mass="109805">MLYLDQISKNKLPKVRNAERVALGQKLWAEEIGCLEDPDLKHFAETLPSSESGQALLDAVFSNSPFLTHALTSDIGTLYSVLKFGPTKVLGELLEGLKQDLPVSGPITNVSETLRLAKRRIAILTAIADLAELWSDTEVVEALSDFADAALSAAVRYLLHAAHDRGELVLPHPDAPEKDCGYVILAMGKLGAGELNYSSDIDLIVLFDREKVDYHHHRGPQEGYVRLTRDLVRLLQDRTKDGYVFRTDLRLRPDPSATPLAISTQAAMVYYESLGKNWERAAMIKARPCAGDLALGESFLRELHPFIWRKHLDFAAIQEIHSIKRQINAHKGSDAIAVLGHNVKLGRGGIREIEFFAQTQQMIWGGRDIRLRNAKTVKTLRDLVETGHLEQAAADQLTNAYWFLRRVEHRLQMVDDQQTQSLPDSDEGLAEIGAFMGYDDSKAFGEALLEKLRCVENRYAELFEDDTAPESDISFIATDSDPSEQDLKILEGYGFSDGTKVVHLIHSWQSGRYRATRSTRAQRILGEILPSLLKALGETAQPDFALAKFDSFLAGLPAGVQLFSMLHANPTLLDLIAEIMGGAPVLADQLSRNSGLLDCVLTPGFFDPVLGREELEADLTSVLNQARDFQDVLDFSRRWANDQRFQIGVHILRHTGDAQETGESLSNVADAVLRRLYPRVLEEFSLRHGRLNGPDMVVIAMGRLGAREMTVSSDLDLLCLYDPPPDGKDSDGDRPLDPGVYHVRFTQRLINALTAPTGEGRLYEVDMRLRPSGTAGPVATTLAGFVKYQESSAWTWEQMALTRARVIAGDPDLGARFETAKRLILCQRRDPEKLLRDVAEMRARIDRERPAKTLWDTKHRRGGLVDVEFLAQYLQLKHAAESPDILSPSSCESFAECQKAGIIGEKEAGRLIATHKLLREIQGLLRLTTGEAFDDSTASDDLKIALCRATGLESFAQVKDALITQTDACYEIYQEYIERPHASLAPE</sequence>
<dbReference type="EC" id="2.7.7.89" evidence="7"/>
<dbReference type="InterPro" id="IPR005190">
    <property type="entry name" value="GlnE_rpt_dom"/>
</dbReference>
<dbReference type="GO" id="GO:0008882">
    <property type="term" value="F:[glutamate-ammonia-ligase] adenylyltransferase activity"/>
    <property type="evidence" value="ECO:0007669"/>
    <property type="project" value="UniProtKB-UniRule"/>
</dbReference>
<comment type="function">
    <text evidence="7">Involved in the regulation of glutamine synthetase GlnA, a key enzyme in the process to assimilate ammonia. When cellular nitrogen levels are high, the C-terminal adenylyl transferase (AT) inactivates GlnA by covalent transfer of an adenylyl group from ATP to specific tyrosine residue of GlnA, thus reducing its activity. Conversely, when nitrogen levels are low, the N-terminal adenylyl removase (AR) activates GlnA by removing the adenylyl group by phosphorolysis, increasing its activity. The regulatory region of GlnE binds the signal transduction protein PII (GlnB) which indicates the nitrogen status of the cell.</text>
</comment>
<dbReference type="GO" id="GO:0000820">
    <property type="term" value="P:regulation of glutamine family amino acid metabolic process"/>
    <property type="evidence" value="ECO:0007669"/>
    <property type="project" value="UniProtKB-UniRule"/>
</dbReference>
<dbReference type="Gene3D" id="1.20.120.330">
    <property type="entry name" value="Nucleotidyltransferases domain 2"/>
    <property type="match status" value="2"/>
</dbReference>
<dbReference type="EMBL" id="VHSH01000010">
    <property type="protein sequence ID" value="TQV74317.1"/>
    <property type="molecule type" value="Genomic_DNA"/>
</dbReference>
<dbReference type="OrthoDB" id="9759366at2"/>
<reference evidence="10 11" key="1">
    <citation type="submission" date="2019-06" db="EMBL/GenBank/DDBJ databases">
        <title>Whole genome sequence for Rhodospirillaceae sp. R148.</title>
        <authorList>
            <person name="Wang G."/>
        </authorList>
    </citation>
    <scope>NUCLEOTIDE SEQUENCE [LARGE SCALE GENOMIC DNA]</scope>
    <source>
        <strain evidence="10 11">R148</strain>
    </source>
</reference>
<dbReference type="Gene3D" id="3.30.460.10">
    <property type="entry name" value="Beta Polymerase, domain 2"/>
    <property type="match status" value="2"/>
</dbReference>
<comment type="similarity">
    <text evidence="7">Belongs to the GlnE family.</text>
</comment>
<dbReference type="Pfam" id="PF03710">
    <property type="entry name" value="GlnE"/>
    <property type="match status" value="2"/>
</dbReference>
<comment type="catalytic activity">
    <reaction evidence="7">
        <text>[glutamine synthetase]-L-tyrosine + ATP = [glutamine synthetase]-O(4)-(5'-adenylyl)-L-tyrosine + diphosphate</text>
        <dbReference type="Rhea" id="RHEA:18589"/>
        <dbReference type="Rhea" id="RHEA-COMP:10660"/>
        <dbReference type="Rhea" id="RHEA-COMP:10661"/>
        <dbReference type="ChEBI" id="CHEBI:30616"/>
        <dbReference type="ChEBI" id="CHEBI:33019"/>
        <dbReference type="ChEBI" id="CHEBI:46858"/>
        <dbReference type="ChEBI" id="CHEBI:83624"/>
        <dbReference type="EC" id="2.7.7.42"/>
    </reaction>
</comment>
<evidence type="ECO:0000256" key="5">
    <source>
        <dbReference type="ARBA" id="ARBA00022842"/>
    </source>
</evidence>